<protein>
    <submittedName>
        <fullName evidence="2">OTU-like cysteine protease family protein</fullName>
    </submittedName>
</protein>
<comment type="caution">
    <text evidence="2">The sequence shown here is derived from an EMBL/GenBank/DDBJ whole genome shotgun (WGS) entry which is preliminary data.</text>
</comment>
<feature type="region of interest" description="Disordered" evidence="1">
    <location>
        <begin position="787"/>
        <end position="815"/>
    </location>
</feature>
<keyword evidence="3" id="KW-1185">Reference proteome</keyword>
<organism evidence="2 3">
    <name type="scientific">Rickettsia amblyommatis str. Ac/Pa</name>
    <dbReference type="NCBI Taxonomy" id="1359164"/>
    <lineage>
        <taxon>Bacteria</taxon>
        <taxon>Pseudomonadati</taxon>
        <taxon>Pseudomonadota</taxon>
        <taxon>Alphaproteobacteria</taxon>
        <taxon>Rickettsiales</taxon>
        <taxon>Rickettsiaceae</taxon>
        <taxon>Rickettsieae</taxon>
        <taxon>Rickettsia</taxon>
        <taxon>spotted fever group</taxon>
    </lineage>
</organism>
<dbReference type="GO" id="GO:0008233">
    <property type="term" value="F:peptidase activity"/>
    <property type="evidence" value="ECO:0007669"/>
    <property type="project" value="UniProtKB-KW"/>
</dbReference>
<evidence type="ECO:0000313" key="3">
    <source>
        <dbReference type="Proteomes" id="UP000033556"/>
    </source>
</evidence>
<keyword evidence="2" id="KW-0378">Hydrolase</keyword>
<sequence>MDDLKEFWAFWLEKQNFKGLELANKSPEEEFRNFESEACKTISGEIKFNPYYSIQQAEHFISNEELDKAEQALNHAIVISKNPEILHSAYIKLFEIAIEKGRVFIEKCQKAIGDVFVIPAIGKPDGGYKENAKKYLEQAKAALKKELDYIENLFKTEEFTNILKSDDNNESRNLFIKHIVSKQQALNLNMQHADSLVQQIDNHKGGISIGGRVSDYFANLKPQNDHEEKIKDTIANSELSELAAVGTNTTYTLREVHDVCPEIAQGAQIQIGGGITLLATGFCFPPALPITSAIGGTMITEGVCDVAIELINKNSDGKFHKEAYIKGKVISYGVSILTMGISAAMQCPKILNTAKKACRWISETLRKCPFLQTACEFLATKFDKLGNWFEKMETIAKFSNMSKVEKLKYVQDLEKSKDLTQLKYLGENIKQIQDLMKELKEVGRLTELTHFEKCISTLQQVAISTVKNVTTRTVENAIMGKVVTPALSSLMSGLKPTIKKHVDKSIRENIDQEKLKSSSYEDMQNIIKEIRESIDYETVMGIFKDAVLGITKYCSNWQVQLGALAVDQYISWKEVYNYAKDLCKKINDKLKSTGKSINQNIDELINQLIEQLSEEMYSQVVSTTTKTCKDVYLVGKSAYTNYKQEKQEEATCLEVNKDFKEGGLAGQEQAKALSDVIKRPVHIYEESGNIIVIGEQYLGTPIKVSYFPADEHNPTGHYVPYGKNENWSSSNGKNNCLFDAVGSQIGKDSSELRTQTIQRIESDATSYIVSNVLGVFGTELLLKGGTPRQYEEDNTSSDAGEILDGSQYKPSQSQVDVAKNKNIKLAKGHPRAHALSNSLNIIPAEEDFDSEDKISCAENITKVTQSTKTAFISRKQQDSIANEVLKMSESRDAIERLNQGELEVVVSVPTSRLEKNKDPMMYKVSEGNVKQLQQAKGIKIILGHHEGKQDDPDVYPHIKTMYPTNKEPPSGLQGIDPMSSNIGWICSYFGEYTIKAIEEILKLRINNVSLEDVNIVRGYILQENCNNLQRMISDLIQTKSKITLAPLNLYNKHAVGVICIKDQGNNLQLYYLDSSNEHIPETLKQMFIDNSLQIIQLPTKQQSYANCGPELIENFILYLTGDRASEDKAIELHSKLVENELLEKGDLKSYLLFGQSTELLGGISSGTVPEFA</sequence>
<dbReference type="AlphaFoldDB" id="A0A0F3N4J4"/>
<dbReference type="EMBL" id="LANR01000001">
    <property type="protein sequence ID" value="KJV62587.1"/>
    <property type="molecule type" value="Genomic_DNA"/>
</dbReference>
<dbReference type="Proteomes" id="UP000033556">
    <property type="component" value="Unassembled WGS sequence"/>
</dbReference>
<keyword evidence="2" id="KW-0645">Protease</keyword>
<evidence type="ECO:0000256" key="1">
    <source>
        <dbReference type="SAM" id="MobiDB-lite"/>
    </source>
</evidence>
<accession>A0A0F3N4J4</accession>
<evidence type="ECO:0000313" key="2">
    <source>
        <dbReference type="EMBL" id="KJV62587.1"/>
    </source>
</evidence>
<dbReference type="RefSeq" id="WP_231571851.1">
    <property type="nucleotide sequence ID" value="NZ_LANR01000001.1"/>
</dbReference>
<gene>
    <name evidence="2" type="ORF">APHACPA_1618</name>
</gene>
<proteinExistence type="predicted"/>
<name>A0A0F3N4J4_RICAM</name>
<dbReference type="PATRIC" id="fig|1359164.3.peg.1603"/>
<reference evidence="2 3" key="1">
    <citation type="submission" date="2015-01" db="EMBL/GenBank/DDBJ databases">
        <title>Genome Sequencing of Rickettsiales.</title>
        <authorList>
            <person name="Daugherty S.C."/>
            <person name="Su Q."/>
            <person name="Abolude K."/>
            <person name="Beier-Sexton M."/>
            <person name="Carlyon J.A."/>
            <person name="Carter R."/>
            <person name="Day N.P."/>
            <person name="Dumler S.J."/>
            <person name="Dyachenko V."/>
            <person name="Godinez A."/>
            <person name="Kurtti T.J."/>
            <person name="Lichay M."/>
            <person name="Mullins K.E."/>
            <person name="Ott S."/>
            <person name="Pappas-Brown V."/>
            <person name="Paris D.H."/>
            <person name="Patel P."/>
            <person name="Richards A.L."/>
            <person name="Sadzewicz L."/>
            <person name="Sears K."/>
            <person name="Seidman D."/>
            <person name="Sengamalay N."/>
            <person name="Stenos J."/>
            <person name="Tallon L.J."/>
            <person name="Vincent G."/>
            <person name="Fraser C.M."/>
            <person name="Munderloh U."/>
            <person name="Dunning-Hotopp J.C."/>
        </authorList>
    </citation>
    <scope>NUCLEOTIDE SEQUENCE [LARGE SCALE GENOMIC DNA]</scope>
    <source>
        <strain evidence="2 3">Ac/Pa</strain>
    </source>
</reference>
<dbReference type="GO" id="GO:0006508">
    <property type="term" value="P:proteolysis"/>
    <property type="evidence" value="ECO:0007669"/>
    <property type="project" value="UniProtKB-KW"/>
</dbReference>